<organism evidence="3 4">
    <name type="scientific">Micromonospora radicis</name>
    <dbReference type="NCBI Taxonomy" id="1894971"/>
    <lineage>
        <taxon>Bacteria</taxon>
        <taxon>Bacillati</taxon>
        <taxon>Actinomycetota</taxon>
        <taxon>Actinomycetes</taxon>
        <taxon>Micromonosporales</taxon>
        <taxon>Micromonosporaceae</taxon>
        <taxon>Micromonospora</taxon>
    </lineage>
</organism>
<feature type="transmembrane region" description="Helical" evidence="2">
    <location>
        <begin position="189"/>
        <end position="208"/>
    </location>
</feature>
<accession>A0A418MQF3</accession>
<dbReference type="PRINTS" id="PR01217">
    <property type="entry name" value="PRICHEXTENSN"/>
</dbReference>
<gene>
    <name evidence="3" type="ORF">D2L64_20455</name>
</gene>
<keyword evidence="2" id="KW-0472">Membrane</keyword>
<keyword evidence="2" id="KW-0812">Transmembrane</keyword>
<evidence type="ECO:0000256" key="1">
    <source>
        <dbReference type="SAM" id="MobiDB-lite"/>
    </source>
</evidence>
<evidence type="ECO:0008006" key="5">
    <source>
        <dbReference type="Google" id="ProtNLM"/>
    </source>
</evidence>
<keyword evidence="4" id="KW-1185">Reference proteome</keyword>
<dbReference type="RefSeq" id="WP_119578831.1">
    <property type="nucleotide sequence ID" value="NZ_QXEC01000022.1"/>
</dbReference>
<feature type="region of interest" description="Disordered" evidence="1">
    <location>
        <begin position="222"/>
        <end position="333"/>
    </location>
</feature>
<reference evidence="3 4" key="1">
    <citation type="submission" date="2018-08" db="EMBL/GenBank/DDBJ databases">
        <title>Jishengella sp. nov., isolated from a root of Azadirachta indica A. Juss. var. siamensis Valenton.</title>
        <authorList>
            <person name="Kuncharoen N."/>
            <person name="Tanasupawat S."/>
            <person name="Kudo T."/>
            <person name="Ohkuma M."/>
        </authorList>
    </citation>
    <scope>NUCLEOTIDE SEQUENCE [LARGE SCALE GENOMIC DNA]</scope>
    <source>
        <strain evidence="3 4">AZ1-13</strain>
    </source>
</reference>
<evidence type="ECO:0000313" key="4">
    <source>
        <dbReference type="Proteomes" id="UP000283832"/>
    </source>
</evidence>
<evidence type="ECO:0000313" key="3">
    <source>
        <dbReference type="EMBL" id="RIV36019.1"/>
    </source>
</evidence>
<name>A0A418MQF3_9ACTN</name>
<dbReference type="EMBL" id="QXEC01000022">
    <property type="protein sequence ID" value="RIV36019.1"/>
    <property type="molecule type" value="Genomic_DNA"/>
</dbReference>
<proteinExistence type="predicted"/>
<protein>
    <recommendedName>
        <fullName evidence="5">DUF3761 domain-containing protein</fullName>
    </recommendedName>
</protein>
<dbReference type="AlphaFoldDB" id="A0A418MQF3"/>
<comment type="caution">
    <text evidence="3">The sequence shown here is derived from an EMBL/GenBank/DDBJ whole genome shotgun (WGS) entry which is preliminary data.</text>
</comment>
<keyword evidence="2" id="KW-1133">Transmembrane helix</keyword>
<evidence type="ECO:0000256" key="2">
    <source>
        <dbReference type="SAM" id="Phobius"/>
    </source>
</evidence>
<dbReference type="OrthoDB" id="3351421at2"/>
<sequence length="407" mass="42210">MRAAAANYRPLSHAPAGVLIDLRRGETVYHTTPAAQMIEAPQLANLPAITPDLVASPAEALRRPLPEGFRVMDAGTVVITDRRVVFLGARGKREWAYPKLVGLLHDRSSPYTLMHVVNRQRISGLYLPSASAPGFRFNLALALADARMQRPALVAQLDGMLAEHHRAQPVPPARVAAADAPVTARVPGGMFSIAVMLLFALCAFGGLIQVVSDPPARQVAEVSPAASGLPEVSSAPGTGNPSPPSGDVGEEARTAAPSASAAGAGVTESSASASPSTSEAPRTSGSSPKPTRAPAVKPTTATPRPTPTTARPAPTTTPPKPKPTTKSPAPKKVDLCGAPQNPFGYNFCGGSYIYAPAAGVCQYFSCIGNFSNGKGYMIQCNDGMVSMSGGRPGSCSHHGGNRRPVYK</sequence>
<feature type="compositionally biased region" description="Low complexity" evidence="1">
    <location>
        <begin position="255"/>
        <end position="314"/>
    </location>
</feature>
<dbReference type="Proteomes" id="UP000283832">
    <property type="component" value="Unassembled WGS sequence"/>
</dbReference>